<evidence type="ECO:0000259" key="2">
    <source>
        <dbReference type="Pfam" id="PF04773"/>
    </source>
</evidence>
<dbReference type="InterPro" id="IPR012373">
    <property type="entry name" value="Ferrdict_sens_TM"/>
</dbReference>
<name>A0ABV6HH74_9SPHI</name>
<dbReference type="Proteomes" id="UP001589774">
    <property type="component" value="Unassembled WGS sequence"/>
</dbReference>
<dbReference type="PANTHER" id="PTHR30273">
    <property type="entry name" value="PERIPLASMIC SIGNAL SENSOR AND SIGMA FACTOR ACTIVATOR FECR-RELATED"/>
    <property type="match status" value="1"/>
</dbReference>
<feature type="transmembrane region" description="Helical" evidence="1">
    <location>
        <begin position="90"/>
        <end position="109"/>
    </location>
</feature>
<gene>
    <name evidence="4" type="ORF">ACFFI0_07035</name>
</gene>
<dbReference type="Pfam" id="PF04773">
    <property type="entry name" value="FecR"/>
    <property type="match status" value="1"/>
</dbReference>
<dbReference type="InterPro" id="IPR006860">
    <property type="entry name" value="FecR"/>
</dbReference>
<evidence type="ECO:0000313" key="5">
    <source>
        <dbReference type="Proteomes" id="UP001589774"/>
    </source>
</evidence>
<keyword evidence="1" id="KW-1133">Transmembrane helix</keyword>
<dbReference type="InterPro" id="IPR032508">
    <property type="entry name" value="FecR_C"/>
</dbReference>
<keyword evidence="1" id="KW-0472">Membrane</keyword>
<reference evidence="4 5" key="1">
    <citation type="submission" date="2024-09" db="EMBL/GenBank/DDBJ databases">
        <authorList>
            <person name="Sun Q."/>
            <person name="Mori K."/>
        </authorList>
    </citation>
    <scope>NUCLEOTIDE SEQUENCE [LARGE SCALE GENOMIC DNA]</scope>
    <source>
        <strain evidence="4 5">CCM 7765</strain>
    </source>
</reference>
<proteinExistence type="predicted"/>
<dbReference type="RefSeq" id="WP_130856150.1">
    <property type="nucleotide sequence ID" value="NZ_JBHLWO010000001.1"/>
</dbReference>
<protein>
    <submittedName>
        <fullName evidence="4">FecR family protein</fullName>
    </submittedName>
</protein>
<dbReference type="Gene3D" id="3.55.50.30">
    <property type="match status" value="1"/>
</dbReference>
<feature type="domain" description="Protein FecR C-terminal" evidence="3">
    <location>
        <begin position="318"/>
        <end position="386"/>
    </location>
</feature>
<evidence type="ECO:0000259" key="3">
    <source>
        <dbReference type="Pfam" id="PF16344"/>
    </source>
</evidence>
<sequence>MTSKAFYKQEHIIYLLSKRLQQPLSIEEEEEIVVWRQTSQANQLLFEQLNDPSKVSSWLAKMKAYDLEASMDRIKRRMVVNSKRQKQRTVYWMAASILIFLCMGGLFMYEKNHKEVKQMIPPGRPIAQLKLHDGSTVDLDRLSAGESTSRAGVRITKTADGQITCNYTTVSGRKPVANYNTIATPIGGEYRVVLPDGSLVWLNANSSLAFPSQFTERKRNVRLTGEAYFEIVHDVGRPFIVNTRQQTIYVLGTKFNVQAYQDELAMKTTLLEGAVQVRTAHQQQVLKVGEEARSYVADDRLDIERADIEAALAWKNGYFVFNDENIVDIMKKIGRWYQIDVTYVGDMEDKIFAGTFSKRKSLQHLLSSLAATGEITYEIKGRRVTIMSE</sequence>
<evidence type="ECO:0000313" key="4">
    <source>
        <dbReference type="EMBL" id="MFC0318056.1"/>
    </source>
</evidence>
<comment type="caution">
    <text evidence="4">The sequence shown here is derived from an EMBL/GenBank/DDBJ whole genome shotgun (WGS) entry which is preliminary data.</text>
</comment>
<dbReference type="PANTHER" id="PTHR30273:SF2">
    <property type="entry name" value="PROTEIN FECR"/>
    <property type="match status" value="1"/>
</dbReference>
<keyword evidence="5" id="KW-1185">Reference proteome</keyword>
<accession>A0ABV6HH74</accession>
<keyword evidence="1" id="KW-0812">Transmembrane</keyword>
<feature type="domain" description="FecR protein" evidence="2">
    <location>
        <begin position="181"/>
        <end position="276"/>
    </location>
</feature>
<dbReference type="Gene3D" id="2.60.120.1440">
    <property type="match status" value="1"/>
</dbReference>
<dbReference type="EMBL" id="JBHLWO010000001">
    <property type="protein sequence ID" value="MFC0318056.1"/>
    <property type="molecule type" value="Genomic_DNA"/>
</dbReference>
<evidence type="ECO:0000256" key="1">
    <source>
        <dbReference type="SAM" id="Phobius"/>
    </source>
</evidence>
<dbReference type="Pfam" id="PF16344">
    <property type="entry name" value="FecR_C"/>
    <property type="match status" value="1"/>
</dbReference>
<organism evidence="4 5">
    <name type="scientific">Olivibacter oleidegradans</name>
    <dbReference type="NCBI Taxonomy" id="760123"/>
    <lineage>
        <taxon>Bacteria</taxon>
        <taxon>Pseudomonadati</taxon>
        <taxon>Bacteroidota</taxon>
        <taxon>Sphingobacteriia</taxon>
        <taxon>Sphingobacteriales</taxon>
        <taxon>Sphingobacteriaceae</taxon>
        <taxon>Olivibacter</taxon>
    </lineage>
</organism>